<keyword evidence="12" id="KW-0576">Peroxisome</keyword>
<evidence type="ECO:0000256" key="8">
    <source>
        <dbReference type="ARBA" id="ARBA00022737"/>
    </source>
</evidence>
<evidence type="ECO:0000256" key="13">
    <source>
        <dbReference type="ARBA" id="ARBA00030232"/>
    </source>
</evidence>
<keyword evidence="8" id="KW-0677">Repeat</keyword>
<keyword evidence="10" id="KW-0832">Ubl conjugation</keyword>
<reference evidence="18" key="1">
    <citation type="journal article" date="2020" name="Nat. Ecol. Evol.">
        <title>Deeply conserved synteny resolves early events in vertebrate evolution.</title>
        <authorList>
            <person name="Simakov O."/>
            <person name="Marletaz F."/>
            <person name="Yue J.X."/>
            <person name="O'Connell B."/>
            <person name="Jenkins J."/>
            <person name="Brandt A."/>
            <person name="Calef R."/>
            <person name="Tung C.H."/>
            <person name="Huang T.K."/>
            <person name="Schmutz J."/>
            <person name="Satoh N."/>
            <person name="Yu J.K."/>
            <person name="Putnam N.H."/>
            <person name="Green R.E."/>
            <person name="Rokhsar D.S."/>
        </authorList>
    </citation>
    <scope>NUCLEOTIDE SEQUENCE [LARGE SCALE GENOMIC DNA]</scope>
    <source>
        <strain evidence="18">S238N-H82</strain>
    </source>
</reference>
<comment type="similarity">
    <text evidence="3">Belongs to the peroxisomal targeting signal receptor family.</text>
</comment>
<feature type="repeat" description="TPR" evidence="17">
    <location>
        <begin position="536"/>
        <end position="569"/>
    </location>
</feature>
<dbReference type="RefSeq" id="XP_035696992.1">
    <property type="nucleotide sequence ID" value="XM_035841099.1"/>
</dbReference>
<dbReference type="AlphaFoldDB" id="A0A9J7N8C9"/>
<dbReference type="SMART" id="SM00028">
    <property type="entry name" value="TPR"/>
    <property type="match status" value="5"/>
</dbReference>
<accession>A0A9J7N8C9</accession>
<evidence type="ECO:0000256" key="11">
    <source>
        <dbReference type="ARBA" id="ARBA00022927"/>
    </source>
</evidence>
<dbReference type="GO" id="GO:0005829">
    <property type="term" value="C:cytosol"/>
    <property type="evidence" value="ECO:0000318"/>
    <property type="project" value="GO_Central"/>
</dbReference>
<evidence type="ECO:0000256" key="17">
    <source>
        <dbReference type="PROSITE-ProRule" id="PRU00339"/>
    </source>
</evidence>
<comment type="subcellular location">
    <subcellularLocation>
        <location evidence="2">Cytoplasm</location>
        <location evidence="2">Cytosol</location>
    </subcellularLocation>
    <subcellularLocation>
        <location evidence="1">Peroxisome matrix</location>
    </subcellularLocation>
</comment>
<dbReference type="SUPFAM" id="SSF48452">
    <property type="entry name" value="TPR-like"/>
    <property type="match status" value="1"/>
</dbReference>
<proteinExistence type="inferred from homology"/>
<keyword evidence="7" id="KW-1017">Isopeptide bond</keyword>
<dbReference type="GO" id="GO:0005778">
    <property type="term" value="C:peroxisomal membrane"/>
    <property type="evidence" value="ECO:0000318"/>
    <property type="project" value="GO_Central"/>
</dbReference>
<dbReference type="Proteomes" id="UP000001554">
    <property type="component" value="Chromosome 14"/>
</dbReference>
<dbReference type="GO" id="GO:0016560">
    <property type="term" value="P:protein import into peroxisome matrix, docking"/>
    <property type="evidence" value="ECO:0000318"/>
    <property type="project" value="GO_Central"/>
</dbReference>
<dbReference type="Gene3D" id="1.25.40.10">
    <property type="entry name" value="Tetratricopeptide repeat domain"/>
    <property type="match status" value="1"/>
</dbReference>
<evidence type="ECO:0000256" key="10">
    <source>
        <dbReference type="ARBA" id="ARBA00022843"/>
    </source>
</evidence>
<evidence type="ECO:0000256" key="14">
    <source>
        <dbReference type="ARBA" id="ARBA00032505"/>
    </source>
</evidence>
<feature type="repeat" description="TPR" evidence="17">
    <location>
        <begin position="388"/>
        <end position="421"/>
    </location>
</feature>
<dbReference type="Pfam" id="PF13432">
    <property type="entry name" value="TPR_16"/>
    <property type="match status" value="2"/>
</dbReference>
<comment type="function">
    <text evidence="15">In addition to promoting peroxisomal translocation of proteins containing a PTS1 peroxisomal targeting signal, mediates peroxisomal import of proteins containing a C-terminal PTS2-type peroxisomal targeting signal via its interaction with PEX7. Interaction with PEX7 only takes place when PEX7 is associated with cargo proteins containing a PTS2 peroxisomal targeting signal. PEX7 along with PTS2-containing cargo proteins are then translocated through the PEX13-PEX14 docking complex together with PEX5.</text>
</comment>
<evidence type="ECO:0000313" key="19">
    <source>
        <dbReference type="RefSeq" id="XP_035696992.1"/>
    </source>
</evidence>
<evidence type="ECO:0000313" key="18">
    <source>
        <dbReference type="Proteomes" id="UP000001554"/>
    </source>
</evidence>
<keyword evidence="18" id="KW-1185">Reference proteome</keyword>
<dbReference type="FunFam" id="1.25.40.10:FF:000034">
    <property type="entry name" value="Peroxisomal biogenesis factor 5 isoform 1"/>
    <property type="match status" value="1"/>
</dbReference>
<evidence type="ECO:0000256" key="16">
    <source>
        <dbReference type="ARBA" id="ARBA00046106"/>
    </source>
</evidence>
<evidence type="ECO:0000256" key="4">
    <source>
        <dbReference type="ARBA" id="ARBA00018416"/>
    </source>
</evidence>
<dbReference type="InterPro" id="IPR019734">
    <property type="entry name" value="TPR_rpt"/>
</dbReference>
<evidence type="ECO:0000256" key="2">
    <source>
        <dbReference type="ARBA" id="ARBA00004514"/>
    </source>
</evidence>
<dbReference type="GeneID" id="118430327"/>
<evidence type="ECO:0000256" key="12">
    <source>
        <dbReference type="ARBA" id="ARBA00023140"/>
    </source>
</evidence>
<keyword evidence="6" id="KW-0963">Cytoplasm</keyword>
<sequence>MAMRQLVEGECGGANPLMKLTTHFTQDKTLRQEGLRPGFPAARGLPVTPDRFAEASEEQLVNEFLADQRSHAAPTTFRMDALMQEMREIEDAEMRSRLAQAPNVADLATAANWADEYLAKEGTDLNDSDWSKEFVDDPLSRYAGPDILPLEQADAKWAHEYLEQAEDKTWTEEFVKLEDEADTKWVEEFTDQDNELARTANQLLQSVDDPKLTNSETEDFAFPMSVDKFMKFVKKIGEGDVTIEGNQVIDQTADREAEKWTEQFAREQGWQRGAEAEEEEWVRQFQQEPDVLNFDTDEARQQLEAGSDFWDKLQEEWDQLAQQDSAHPWLSDFDNVVDTNKEYTFEEDNPLKDHPDAFKEGMERLKQGDLANAVLLFEAAVQKDPEHMEAWQYLGTSQAENEQEQHAISALKRCLELQPQNLTALMALAVSYTNESMQQQACQTLKSWLANSVKYSNLVPQGAEAAGATAKVSSVMSSELHDEVRDLFIQAARRAPKDNIDPDVQCGLGVLFNLSGEYDKAVDCFNAALAVRPEDSLLWNRLGATLANGNRSEEAIQAYRHALQLRPGFVRSRYNLGISCVNLGVYKEAVEHFLTALNMQRAGKGPKGEAALMSENIWSTLRMAISLMGRPELYAHCDRKDLDALNSEFRLNEVDV</sequence>
<evidence type="ECO:0000256" key="9">
    <source>
        <dbReference type="ARBA" id="ARBA00022803"/>
    </source>
</evidence>
<name>A0A9J7N8C9_BRAFL</name>
<protein>
    <recommendedName>
        <fullName evidence="4">Peroxisomal targeting signal 1 receptor</fullName>
    </recommendedName>
    <alternativeName>
        <fullName evidence="13">PTS1-BP</fullName>
    </alternativeName>
    <alternativeName>
        <fullName evidence="14">Peroxin-5</fullName>
    </alternativeName>
</protein>
<dbReference type="GO" id="GO:0005782">
    <property type="term" value="C:peroxisomal matrix"/>
    <property type="evidence" value="ECO:0007669"/>
    <property type="project" value="UniProtKB-SubCell"/>
</dbReference>
<evidence type="ECO:0000256" key="3">
    <source>
        <dbReference type="ARBA" id="ARBA00005348"/>
    </source>
</evidence>
<evidence type="ECO:0000256" key="1">
    <source>
        <dbReference type="ARBA" id="ARBA00004253"/>
    </source>
</evidence>
<keyword evidence="5" id="KW-0813">Transport</keyword>
<dbReference type="InterPro" id="IPR011990">
    <property type="entry name" value="TPR-like_helical_dom_sf"/>
</dbReference>
<feature type="repeat" description="TPR" evidence="17">
    <location>
        <begin position="502"/>
        <end position="535"/>
    </location>
</feature>
<evidence type="ECO:0000256" key="15">
    <source>
        <dbReference type="ARBA" id="ARBA00046072"/>
    </source>
</evidence>
<keyword evidence="9 17" id="KW-0802">TPR repeat</keyword>
<dbReference type="PANTHER" id="PTHR10130:SF0">
    <property type="entry name" value="GH08708P"/>
    <property type="match status" value="1"/>
</dbReference>
<evidence type="ECO:0000256" key="6">
    <source>
        <dbReference type="ARBA" id="ARBA00022490"/>
    </source>
</evidence>
<dbReference type="OMA" id="NYRMKGP"/>
<gene>
    <name evidence="19" type="primary">LOC118430327</name>
</gene>
<dbReference type="InterPro" id="IPR024111">
    <property type="entry name" value="PEX5/PEX5L"/>
</dbReference>
<dbReference type="KEGG" id="bfo:118430327"/>
<organism evidence="18 19">
    <name type="scientific">Branchiostoma floridae</name>
    <name type="common">Florida lancelet</name>
    <name type="synonym">Amphioxus</name>
    <dbReference type="NCBI Taxonomy" id="7739"/>
    <lineage>
        <taxon>Eukaryota</taxon>
        <taxon>Metazoa</taxon>
        <taxon>Chordata</taxon>
        <taxon>Cephalochordata</taxon>
        <taxon>Leptocardii</taxon>
        <taxon>Amphioxiformes</taxon>
        <taxon>Branchiostomatidae</taxon>
        <taxon>Branchiostoma</taxon>
    </lineage>
</organism>
<evidence type="ECO:0000256" key="5">
    <source>
        <dbReference type="ARBA" id="ARBA00022448"/>
    </source>
</evidence>
<evidence type="ECO:0000256" key="7">
    <source>
        <dbReference type="ARBA" id="ARBA00022499"/>
    </source>
</evidence>
<reference evidence="19" key="2">
    <citation type="submission" date="2025-08" db="UniProtKB">
        <authorList>
            <consortium name="RefSeq"/>
        </authorList>
    </citation>
    <scope>IDENTIFICATION</scope>
    <source>
        <strain evidence="19">S238N-H82</strain>
        <tissue evidence="19">Testes</tissue>
    </source>
</reference>
<dbReference type="GO" id="GO:0005052">
    <property type="term" value="F:peroxisome matrix targeting signal-1 binding"/>
    <property type="evidence" value="ECO:0000318"/>
    <property type="project" value="GO_Central"/>
</dbReference>
<comment type="function">
    <text evidence="16">Receptor that mediates peroxisomal import of proteins containing a C-terminal PTS1-type tripeptide peroxisomal targeting signal (SKL-type). Binds to cargo proteins containing a PTS1 peroxisomal targeting signal in the cytosol, and translocates them into the peroxisome matrix by passing through the PEX13-PEX14 docking complex along with cargo proteins. PEX5 receptor is then retrotranslocated into the cytosol, leading to release of bound cargo in the peroxisome matrix, and reset for a subsequent peroxisome import cycle.</text>
</comment>
<dbReference type="PROSITE" id="PS50005">
    <property type="entry name" value="TPR"/>
    <property type="match status" value="3"/>
</dbReference>
<dbReference type="OrthoDB" id="10006023at2759"/>
<dbReference type="PANTHER" id="PTHR10130">
    <property type="entry name" value="PEROXISOMAL TARGETING SIGNAL 1 RECEPTOR PEX5"/>
    <property type="match status" value="1"/>
</dbReference>
<keyword evidence="11" id="KW-0653">Protein transport</keyword>